<dbReference type="InterPro" id="IPR016187">
    <property type="entry name" value="CTDL_fold"/>
</dbReference>
<dbReference type="SUPFAM" id="SSF56436">
    <property type="entry name" value="C-type lectin-like"/>
    <property type="match status" value="1"/>
</dbReference>
<protein>
    <recommendedName>
        <fullName evidence="3">C-type lectin domain-containing protein</fullName>
    </recommendedName>
</protein>
<dbReference type="AlphaFoldDB" id="A0AAE1AU50"/>
<gene>
    <name evidence="4" type="ORF">RRG08_011518</name>
</gene>
<keyword evidence="2" id="KW-0812">Transmembrane</keyword>
<evidence type="ECO:0000256" key="1">
    <source>
        <dbReference type="SAM" id="MobiDB-lite"/>
    </source>
</evidence>
<dbReference type="InterPro" id="IPR001304">
    <property type="entry name" value="C-type_lectin-like"/>
</dbReference>
<dbReference type="Proteomes" id="UP001283361">
    <property type="component" value="Unassembled WGS sequence"/>
</dbReference>
<sequence>MVTAQTFTSITTPAMGDHYKLSTQTYNYTEAETACQTVGLEPAAFPDNAVFADLLDYLTAASPAYDRDTFWVNTITESSAPKRYFLAGGEEVSSDKWFTSEPNGNCGSNCCYLLTRSSGSKSEPTHKLADDTCTTSFLVICGQAVGSAETTTAAATVATTTATTVLTTATTAATAAAAALETTTQVELAFSTGQQMAIMYLGLILGLAFGTSCFCAGMWLAINRCRRRYKKGETEKNAEDTFTDSDDSDHSDDNQGDDHAGHTIDDHNAEDCANLPDKDNPICASQDKPETKVEVQADNEGFEDDDKKADENAASDLEDQIVLTHEDHIEQDRVHIKLAKSAIQPRPSPSLSGFATWPSPADDQGISTVTTAVELNGDFLLGYPRLNNRLSDIERLAKSDC</sequence>
<organism evidence="4 5">
    <name type="scientific">Elysia crispata</name>
    <name type="common">lettuce slug</name>
    <dbReference type="NCBI Taxonomy" id="231223"/>
    <lineage>
        <taxon>Eukaryota</taxon>
        <taxon>Metazoa</taxon>
        <taxon>Spiralia</taxon>
        <taxon>Lophotrochozoa</taxon>
        <taxon>Mollusca</taxon>
        <taxon>Gastropoda</taxon>
        <taxon>Heterobranchia</taxon>
        <taxon>Euthyneura</taxon>
        <taxon>Panpulmonata</taxon>
        <taxon>Sacoglossa</taxon>
        <taxon>Placobranchoidea</taxon>
        <taxon>Plakobranchidae</taxon>
        <taxon>Elysia</taxon>
    </lineage>
</organism>
<name>A0AAE1AU50_9GAST</name>
<dbReference type="PROSITE" id="PS50041">
    <property type="entry name" value="C_TYPE_LECTIN_2"/>
    <property type="match status" value="1"/>
</dbReference>
<dbReference type="InterPro" id="IPR016186">
    <property type="entry name" value="C-type_lectin-like/link_sf"/>
</dbReference>
<feature type="compositionally biased region" description="Acidic residues" evidence="1">
    <location>
        <begin position="241"/>
        <end position="250"/>
    </location>
</feature>
<evidence type="ECO:0000313" key="4">
    <source>
        <dbReference type="EMBL" id="KAK3793988.1"/>
    </source>
</evidence>
<evidence type="ECO:0000313" key="5">
    <source>
        <dbReference type="Proteomes" id="UP001283361"/>
    </source>
</evidence>
<proteinExistence type="predicted"/>
<feature type="compositionally biased region" description="Basic and acidic residues" evidence="1">
    <location>
        <begin position="251"/>
        <end position="280"/>
    </location>
</feature>
<keyword evidence="2" id="KW-0472">Membrane</keyword>
<accession>A0AAE1AU50</accession>
<keyword evidence="5" id="KW-1185">Reference proteome</keyword>
<feature type="domain" description="C-type lectin" evidence="3">
    <location>
        <begin position="19"/>
        <end position="142"/>
    </location>
</feature>
<dbReference type="Pfam" id="PF00059">
    <property type="entry name" value="Lectin_C"/>
    <property type="match status" value="1"/>
</dbReference>
<feature type="transmembrane region" description="Helical" evidence="2">
    <location>
        <begin position="197"/>
        <end position="222"/>
    </location>
</feature>
<reference evidence="4" key="1">
    <citation type="journal article" date="2023" name="G3 (Bethesda)">
        <title>A reference genome for the long-term kleptoplast-retaining sea slug Elysia crispata morphotype clarki.</title>
        <authorList>
            <person name="Eastman K.E."/>
            <person name="Pendleton A.L."/>
            <person name="Shaikh M.A."/>
            <person name="Suttiyut T."/>
            <person name="Ogas R."/>
            <person name="Tomko P."/>
            <person name="Gavelis G."/>
            <person name="Widhalm J.R."/>
            <person name="Wisecaver J.H."/>
        </authorList>
    </citation>
    <scope>NUCLEOTIDE SEQUENCE</scope>
    <source>
        <strain evidence="4">ECLA1</strain>
    </source>
</reference>
<dbReference type="CDD" id="cd00037">
    <property type="entry name" value="CLECT"/>
    <property type="match status" value="1"/>
</dbReference>
<evidence type="ECO:0000259" key="3">
    <source>
        <dbReference type="PROSITE" id="PS50041"/>
    </source>
</evidence>
<evidence type="ECO:0000256" key="2">
    <source>
        <dbReference type="SAM" id="Phobius"/>
    </source>
</evidence>
<comment type="caution">
    <text evidence="4">The sequence shown here is derived from an EMBL/GenBank/DDBJ whole genome shotgun (WGS) entry which is preliminary data.</text>
</comment>
<keyword evidence="2" id="KW-1133">Transmembrane helix</keyword>
<dbReference type="EMBL" id="JAWDGP010001158">
    <property type="protein sequence ID" value="KAK3793988.1"/>
    <property type="molecule type" value="Genomic_DNA"/>
</dbReference>
<feature type="region of interest" description="Disordered" evidence="1">
    <location>
        <begin position="233"/>
        <end position="307"/>
    </location>
</feature>
<dbReference type="Gene3D" id="3.10.100.10">
    <property type="entry name" value="Mannose-Binding Protein A, subunit A"/>
    <property type="match status" value="1"/>
</dbReference>